<dbReference type="GO" id="GO:0000160">
    <property type="term" value="P:phosphorelay signal transduction system"/>
    <property type="evidence" value="ECO:0007669"/>
    <property type="project" value="InterPro"/>
</dbReference>
<dbReference type="Pfam" id="PF00158">
    <property type="entry name" value="Sigma54_activat"/>
    <property type="match status" value="1"/>
</dbReference>
<feature type="domain" description="Sigma-54 factor interaction" evidence="7">
    <location>
        <begin position="149"/>
        <end position="377"/>
    </location>
</feature>
<keyword evidence="10" id="KW-1185">Reference proteome</keyword>
<dbReference type="RefSeq" id="WP_091170631.1">
    <property type="nucleotide sequence ID" value="NZ_FNCG01000010.1"/>
</dbReference>
<dbReference type="SMART" id="SM00382">
    <property type="entry name" value="AAA"/>
    <property type="match status" value="1"/>
</dbReference>
<dbReference type="GO" id="GO:0003677">
    <property type="term" value="F:DNA binding"/>
    <property type="evidence" value="ECO:0007669"/>
    <property type="project" value="UniProtKB-KW"/>
</dbReference>
<evidence type="ECO:0000259" key="7">
    <source>
        <dbReference type="PROSITE" id="PS50045"/>
    </source>
</evidence>
<dbReference type="Gene3D" id="3.40.50.300">
    <property type="entry name" value="P-loop containing nucleotide triphosphate hydrolases"/>
    <property type="match status" value="1"/>
</dbReference>
<feature type="domain" description="Response regulatory" evidence="8">
    <location>
        <begin position="4"/>
        <end position="118"/>
    </location>
</feature>
<dbReference type="Gene3D" id="1.10.10.60">
    <property type="entry name" value="Homeodomain-like"/>
    <property type="match status" value="1"/>
</dbReference>
<evidence type="ECO:0000259" key="8">
    <source>
        <dbReference type="PROSITE" id="PS50110"/>
    </source>
</evidence>
<dbReference type="PANTHER" id="PTHR32071">
    <property type="entry name" value="TRANSCRIPTIONAL REGULATORY PROTEIN"/>
    <property type="match status" value="1"/>
</dbReference>
<name>A0A1G8D217_9SPHI</name>
<dbReference type="FunFam" id="3.40.50.300:FF:000006">
    <property type="entry name" value="DNA-binding transcriptional regulator NtrC"/>
    <property type="match status" value="1"/>
</dbReference>
<dbReference type="PROSITE" id="PS50110">
    <property type="entry name" value="RESPONSE_REGULATORY"/>
    <property type="match status" value="1"/>
</dbReference>
<dbReference type="EMBL" id="FNCG01000010">
    <property type="protein sequence ID" value="SDH51795.1"/>
    <property type="molecule type" value="Genomic_DNA"/>
</dbReference>
<dbReference type="Pfam" id="PF25601">
    <property type="entry name" value="AAA_lid_14"/>
    <property type="match status" value="1"/>
</dbReference>
<keyword evidence="6" id="KW-0597">Phosphoprotein</keyword>
<dbReference type="CDD" id="cd17534">
    <property type="entry name" value="REC_DC-like"/>
    <property type="match status" value="1"/>
</dbReference>
<evidence type="ECO:0000256" key="3">
    <source>
        <dbReference type="ARBA" id="ARBA00023015"/>
    </source>
</evidence>
<dbReference type="InterPro" id="IPR027417">
    <property type="entry name" value="P-loop_NTPase"/>
</dbReference>
<dbReference type="InterPro" id="IPR025944">
    <property type="entry name" value="Sigma_54_int_dom_CS"/>
</dbReference>
<dbReference type="InterPro" id="IPR009057">
    <property type="entry name" value="Homeodomain-like_sf"/>
</dbReference>
<dbReference type="Gene3D" id="3.40.50.2300">
    <property type="match status" value="1"/>
</dbReference>
<dbReference type="Proteomes" id="UP000199705">
    <property type="component" value="Unassembled WGS sequence"/>
</dbReference>
<keyword evidence="5" id="KW-0804">Transcription</keyword>
<dbReference type="STRING" id="551996.SAMN05192573_110101"/>
<keyword evidence="1" id="KW-0547">Nucleotide-binding</keyword>
<protein>
    <submittedName>
        <fullName evidence="9">DNA-binding transcriptional response regulator, NtrC family, contains REC, AAA-type ATPase, and a Fis-type DNA-binding domains</fullName>
    </submittedName>
</protein>
<dbReference type="InterPro" id="IPR002078">
    <property type="entry name" value="Sigma_54_int"/>
</dbReference>
<dbReference type="SUPFAM" id="SSF52172">
    <property type="entry name" value="CheY-like"/>
    <property type="match status" value="1"/>
</dbReference>
<sequence>MRTKILIVEDQFIEANNMQGILERAGYKVTGIARSVPIALKMVEKEKPDMVMLDILLQGNLTGIDLAGKLREMNIAFVYLSANSNKEILDAAKATKPYGFLVKPFRAKDVLIMLDVAWYLHQQVEEEAKNREAYLKRAGSAVSGGLPEIIGNSPAIARIMNSVKIVSQSNTAVLILGESGTGKELIAQAIHKLSDRKNKPLIVVNCGALPANLIESELFGHEKGSFTGAFNRRVGKFEQADGGTIFLDEIGELPLDLQTKFLRVLQEKEIERIGGNSKKVDVRVIAATNKNLEEEISAGRFRLDLYYRLNIFPILLPPLRERQGDILLLADYFLKKYAVKQGKSITGFSDDVITQIRNYSWPGNVRELENMMERSVLLSMGTLITSLVLPKDKRKASIEIEADRQKTMEENERDHILATLFKCDWKVFGEGGAAELLDINVSTLNSRMKKLGINKKHYFKNSGENKND</sequence>
<dbReference type="InterPro" id="IPR058031">
    <property type="entry name" value="AAA_lid_NorR"/>
</dbReference>
<dbReference type="PROSITE" id="PS00675">
    <property type="entry name" value="SIGMA54_INTERACT_1"/>
    <property type="match status" value="1"/>
</dbReference>
<dbReference type="SUPFAM" id="SSF46689">
    <property type="entry name" value="Homeodomain-like"/>
    <property type="match status" value="1"/>
</dbReference>
<dbReference type="InterPro" id="IPR011006">
    <property type="entry name" value="CheY-like_superfamily"/>
</dbReference>
<evidence type="ECO:0000256" key="2">
    <source>
        <dbReference type="ARBA" id="ARBA00022840"/>
    </source>
</evidence>
<dbReference type="Pfam" id="PF00072">
    <property type="entry name" value="Response_reg"/>
    <property type="match status" value="1"/>
</dbReference>
<gene>
    <name evidence="9" type="ORF">SAMN05192573_110101</name>
</gene>
<evidence type="ECO:0000256" key="4">
    <source>
        <dbReference type="ARBA" id="ARBA00023125"/>
    </source>
</evidence>
<dbReference type="PANTHER" id="PTHR32071:SF117">
    <property type="entry name" value="PTS-DEPENDENT DIHYDROXYACETONE KINASE OPERON REGULATORY PROTEIN-RELATED"/>
    <property type="match status" value="1"/>
</dbReference>
<organism evidence="9 10">
    <name type="scientific">Mucilaginibacter gossypii</name>
    <dbReference type="NCBI Taxonomy" id="551996"/>
    <lineage>
        <taxon>Bacteria</taxon>
        <taxon>Pseudomonadati</taxon>
        <taxon>Bacteroidota</taxon>
        <taxon>Sphingobacteriia</taxon>
        <taxon>Sphingobacteriales</taxon>
        <taxon>Sphingobacteriaceae</taxon>
        <taxon>Mucilaginibacter</taxon>
    </lineage>
</organism>
<evidence type="ECO:0000256" key="5">
    <source>
        <dbReference type="ARBA" id="ARBA00023163"/>
    </source>
</evidence>
<dbReference type="GO" id="GO:0006355">
    <property type="term" value="P:regulation of DNA-templated transcription"/>
    <property type="evidence" value="ECO:0007669"/>
    <property type="project" value="InterPro"/>
</dbReference>
<accession>A0A1G8D217</accession>
<feature type="modified residue" description="4-aspartylphosphate" evidence="6">
    <location>
        <position position="54"/>
    </location>
</feature>
<dbReference type="AlphaFoldDB" id="A0A1G8D217"/>
<dbReference type="Gene3D" id="1.10.8.60">
    <property type="match status" value="1"/>
</dbReference>
<keyword evidence="2" id="KW-0067">ATP-binding</keyword>
<dbReference type="InterPro" id="IPR001789">
    <property type="entry name" value="Sig_transdc_resp-reg_receiver"/>
</dbReference>
<dbReference type="PROSITE" id="PS00676">
    <property type="entry name" value="SIGMA54_INTERACT_2"/>
    <property type="match status" value="1"/>
</dbReference>
<proteinExistence type="predicted"/>
<dbReference type="SUPFAM" id="SSF52540">
    <property type="entry name" value="P-loop containing nucleoside triphosphate hydrolases"/>
    <property type="match status" value="1"/>
</dbReference>
<evidence type="ECO:0000313" key="9">
    <source>
        <dbReference type="EMBL" id="SDH51795.1"/>
    </source>
</evidence>
<dbReference type="InterPro" id="IPR025943">
    <property type="entry name" value="Sigma_54_int_dom_ATP-bd_2"/>
</dbReference>
<dbReference type="PROSITE" id="PS50045">
    <property type="entry name" value="SIGMA54_INTERACT_4"/>
    <property type="match status" value="1"/>
</dbReference>
<reference evidence="10" key="1">
    <citation type="submission" date="2016-10" db="EMBL/GenBank/DDBJ databases">
        <authorList>
            <person name="Varghese N."/>
            <person name="Submissions S."/>
        </authorList>
    </citation>
    <scope>NUCLEOTIDE SEQUENCE [LARGE SCALE GENOMIC DNA]</scope>
    <source>
        <strain evidence="10">Gh-67</strain>
    </source>
</reference>
<dbReference type="PROSITE" id="PS00688">
    <property type="entry name" value="SIGMA54_INTERACT_3"/>
    <property type="match status" value="1"/>
</dbReference>
<evidence type="ECO:0000256" key="1">
    <source>
        <dbReference type="ARBA" id="ARBA00022741"/>
    </source>
</evidence>
<dbReference type="InterPro" id="IPR003593">
    <property type="entry name" value="AAA+_ATPase"/>
</dbReference>
<dbReference type="GO" id="GO:0005524">
    <property type="term" value="F:ATP binding"/>
    <property type="evidence" value="ECO:0007669"/>
    <property type="project" value="UniProtKB-KW"/>
</dbReference>
<evidence type="ECO:0000256" key="6">
    <source>
        <dbReference type="PROSITE-ProRule" id="PRU00169"/>
    </source>
</evidence>
<dbReference type="CDD" id="cd00009">
    <property type="entry name" value="AAA"/>
    <property type="match status" value="1"/>
</dbReference>
<evidence type="ECO:0000313" key="10">
    <source>
        <dbReference type="Proteomes" id="UP000199705"/>
    </source>
</evidence>
<dbReference type="InterPro" id="IPR025662">
    <property type="entry name" value="Sigma_54_int_dom_ATP-bd_1"/>
</dbReference>
<keyword evidence="3" id="KW-0805">Transcription regulation</keyword>
<dbReference type="SMART" id="SM00448">
    <property type="entry name" value="REC"/>
    <property type="match status" value="1"/>
</dbReference>
<keyword evidence="4 9" id="KW-0238">DNA-binding</keyword>